<evidence type="ECO:0000313" key="4">
    <source>
        <dbReference type="EMBL" id="TCD69330.1"/>
    </source>
</evidence>
<sequence>MGFFKYAATFWSQTFPPKSKFSSDQIPDLAGRVFVVTGGNAGVGYETVKALLQHNGKVYIASRNKTRVDAAIEKLKNETGKDALFIELDLASMASVRRAAKEFLSREKELHVLFNNAGVMGGPIENVTVEGYDYQLGANVLGHFYFTELLMPALLAGKETSPDGYARVITTSSSAAYFDTLHYETFVDGPARRKKNSTVLYWQSKFGNVVVARQVAQRYADKGILSMSCNPGNLKSDLQRYMGPIERLIVGFMLYHPSNGALTQLWGGLMPETIQHNGQFLIPWARLGRTREEAYDPEVGERFWNWLQEQVVKFEQENKIA</sequence>
<keyword evidence="3" id="KW-0560">Oxidoreductase</keyword>
<dbReference type="GO" id="GO:0016491">
    <property type="term" value="F:oxidoreductase activity"/>
    <property type="evidence" value="ECO:0007669"/>
    <property type="project" value="UniProtKB-KW"/>
</dbReference>
<dbReference type="Gene3D" id="3.40.50.720">
    <property type="entry name" value="NAD(P)-binding Rossmann-like Domain"/>
    <property type="match status" value="1"/>
</dbReference>
<accession>A0A4R0RKT8</accession>
<dbReference type="PRINTS" id="PR00081">
    <property type="entry name" value="GDHRDH"/>
</dbReference>
<evidence type="ECO:0000256" key="2">
    <source>
        <dbReference type="ARBA" id="ARBA00022857"/>
    </source>
</evidence>
<protein>
    <recommendedName>
        <fullName evidence="6">NAD(P)-binding protein</fullName>
    </recommendedName>
</protein>
<dbReference type="SUPFAM" id="SSF51735">
    <property type="entry name" value="NAD(P)-binding Rossmann-fold domains"/>
    <property type="match status" value="1"/>
</dbReference>
<organism evidence="4 5">
    <name type="scientific">Steccherinum ochraceum</name>
    <dbReference type="NCBI Taxonomy" id="92696"/>
    <lineage>
        <taxon>Eukaryota</taxon>
        <taxon>Fungi</taxon>
        <taxon>Dikarya</taxon>
        <taxon>Basidiomycota</taxon>
        <taxon>Agaricomycotina</taxon>
        <taxon>Agaricomycetes</taxon>
        <taxon>Polyporales</taxon>
        <taxon>Steccherinaceae</taxon>
        <taxon>Steccherinum</taxon>
    </lineage>
</organism>
<dbReference type="EMBL" id="RWJN01000044">
    <property type="protein sequence ID" value="TCD69330.1"/>
    <property type="molecule type" value="Genomic_DNA"/>
</dbReference>
<evidence type="ECO:0000256" key="3">
    <source>
        <dbReference type="ARBA" id="ARBA00023002"/>
    </source>
</evidence>
<dbReference type="Pfam" id="PF00106">
    <property type="entry name" value="adh_short"/>
    <property type="match status" value="1"/>
</dbReference>
<keyword evidence="2" id="KW-0521">NADP</keyword>
<dbReference type="InterPro" id="IPR002347">
    <property type="entry name" value="SDR_fam"/>
</dbReference>
<gene>
    <name evidence="4" type="ORF">EIP91_008086</name>
</gene>
<evidence type="ECO:0000313" key="5">
    <source>
        <dbReference type="Proteomes" id="UP000292702"/>
    </source>
</evidence>
<comment type="caution">
    <text evidence="4">The sequence shown here is derived from an EMBL/GenBank/DDBJ whole genome shotgun (WGS) entry which is preliminary data.</text>
</comment>
<evidence type="ECO:0000256" key="1">
    <source>
        <dbReference type="ARBA" id="ARBA00006484"/>
    </source>
</evidence>
<dbReference type="PANTHER" id="PTHR24320:SF236">
    <property type="entry name" value="SHORT-CHAIN DEHYDROGENASE-RELATED"/>
    <property type="match status" value="1"/>
</dbReference>
<comment type="similarity">
    <text evidence="1">Belongs to the short-chain dehydrogenases/reductases (SDR) family.</text>
</comment>
<reference evidence="4 5" key="1">
    <citation type="submission" date="2018-11" db="EMBL/GenBank/DDBJ databases">
        <title>Genome assembly of Steccherinum ochraceum LE-BIN_3174, the white-rot fungus of the Steccherinaceae family (The Residual Polyporoid clade, Polyporales, Basidiomycota).</title>
        <authorList>
            <person name="Fedorova T.V."/>
            <person name="Glazunova O.A."/>
            <person name="Landesman E.O."/>
            <person name="Moiseenko K.V."/>
            <person name="Psurtseva N.V."/>
            <person name="Savinova O.S."/>
            <person name="Shakhova N.V."/>
            <person name="Tyazhelova T.V."/>
            <person name="Vasina D.V."/>
        </authorList>
    </citation>
    <scope>NUCLEOTIDE SEQUENCE [LARGE SCALE GENOMIC DNA]</scope>
    <source>
        <strain evidence="4 5">LE-BIN_3174</strain>
    </source>
</reference>
<dbReference type="OrthoDB" id="191139at2759"/>
<dbReference type="InterPro" id="IPR036291">
    <property type="entry name" value="NAD(P)-bd_dom_sf"/>
</dbReference>
<dbReference type="STRING" id="92696.A0A4R0RKT8"/>
<dbReference type="PANTHER" id="PTHR24320">
    <property type="entry name" value="RETINOL DEHYDROGENASE"/>
    <property type="match status" value="1"/>
</dbReference>
<keyword evidence="5" id="KW-1185">Reference proteome</keyword>
<evidence type="ECO:0008006" key="6">
    <source>
        <dbReference type="Google" id="ProtNLM"/>
    </source>
</evidence>
<name>A0A4R0RKT8_9APHY</name>
<dbReference type="AlphaFoldDB" id="A0A4R0RKT8"/>
<proteinExistence type="inferred from homology"/>
<dbReference type="Proteomes" id="UP000292702">
    <property type="component" value="Unassembled WGS sequence"/>
</dbReference>